<comment type="caution">
    <text evidence="1">The sequence shown here is derived from an EMBL/GenBank/DDBJ whole genome shotgun (WGS) entry which is preliminary data.</text>
</comment>
<gene>
    <name evidence="1" type="ORF">EAH73_19770</name>
</gene>
<accession>A0A502GLN4</accession>
<evidence type="ECO:0000313" key="1">
    <source>
        <dbReference type="EMBL" id="TPG62432.1"/>
    </source>
</evidence>
<dbReference type="EMBL" id="RCYZ01000009">
    <property type="protein sequence ID" value="TPG62432.1"/>
    <property type="molecule type" value="Genomic_DNA"/>
</dbReference>
<keyword evidence="2" id="KW-1185">Reference proteome</keyword>
<name>A0A502GLN4_9BACT</name>
<evidence type="ECO:0000313" key="2">
    <source>
        <dbReference type="Proteomes" id="UP000317646"/>
    </source>
</evidence>
<dbReference type="Proteomes" id="UP000317646">
    <property type="component" value="Unassembled WGS sequence"/>
</dbReference>
<reference evidence="1 2" key="1">
    <citation type="journal article" date="2019" name="Environ. Microbiol.">
        <title>Species interactions and distinct microbial communities in high Arctic permafrost affected cryosols are associated with the CH4 and CO2 gas fluxes.</title>
        <authorList>
            <person name="Altshuler I."/>
            <person name="Hamel J."/>
            <person name="Turney S."/>
            <person name="Magnuson E."/>
            <person name="Levesque R."/>
            <person name="Greer C."/>
            <person name="Whyte L.G."/>
        </authorList>
    </citation>
    <scope>NUCLEOTIDE SEQUENCE [LARGE SCALE GENOMIC DNA]</scope>
    <source>
        <strain evidence="1 2">S9.2P</strain>
    </source>
</reference>
<protein>
    <submittedName>
        <fullName evidence="1">Uncharacterized protein</fullName>
    </submittedName>
</protein>
<sequence>MRHVAPRGYALRYITEPNRQDLAVVDTVYTLRAGNSELVFGGITPLNPTHSTPYWIAATVRDRSLVVYPGVEVGMSKAAFLRLVGAPSTPCDTVEVVPSEQNASHCFIFAHDTLTVMWLYSGDE</sequence>
<proteinExistence type="predicted"/>
<organism evidence="1 2">
    <name type="scientific">Hymenobacter nivis</name>
    <dbReference type="NCBI Taxonomy" id="1850093"/>
    <lineage>
        <taxon>Bacteria</taxon>
        <taxon>Pseudomonadati</taxon>
        <taxon>Bacteroidota</taxon>
        <taxon>Cytophagia</taxon>
        <taxon>Cytophagales</taxon>
        <taxon>Hymenobacteraceae</taxon>
        <taxon>Hymenobacter</taxon>
    </lineage>
</organism>
<dbReference type="AlphaFoldDB" id="A0A502GLN4"/>